<dbReference type="Gene3D" id="1.10.357.10">
    <property type="entry name" value="Tetracycline Repressor, domain 2"/>
    <property type="match status" value="1"/>
</dbReference>
<evidence type="ECO:0000256" key="2">
    <source>
        <dbReference type="PROSITE-ProRule" id="PRU00335"/>
    </source>
</evidence>
<dbReference type="AlphaFoldDB" id="A0A1T4JXH4"/>
<accession>A0A1T4JXH4</accession>
<organism evidence="4 5">
    <name type="scientific">Trichlorobacter thiogenes</name>
    <dbReference type="NCBI Taxonomy" id="115783"/>
    <lineage>
        <taxon>Bacteria</taxon>
        <taxon>Pseudomonadati</taxon>
        <taxon>Thermodesulfobacteriota</taxon>
        <taxon>Desulfuromonadia</taxon>
        <taxon>Geobacterales</taxon>
        <taxon>Geobacteraceae</taxon>
        <taxon>Trichlorobacter</taxon>
    </lineage>
</organism>
<dbReference type="PANTHER" id="PTHR30055:SF207">
    <property type="entry name" value="HTH-TYPE TRANSCRIPTIONAL REPRESSOR FATR"/>
    <property type="match status" value="1"/>
</dbReference>
<sequence length="199" mass="22692">MARDDKRELLLQATLELVAKQGFHGAPCAAIAEQAGVATGTIYRYFENKDVLIVALYAELESRITTRLMEGYVADRPICDRFMHLAMGVLDYFITHPLEFKYIEQFHNSPYGTDFRRDKLLGNTESSDSSCKCDIYKRLFTEGVELQVIKDLPMPVLFDLAFGPVVSVARNHILGFIQLDDLLIQQIARACWDSLKRHE</sequence>
<dbReference type="PANTHER" id="PTHR30055">
    <property type="entry name" value="HTH-TYPE TRANSCRIPTIONAL REGULATOR RUTR"/>
    <property type="match status" value="1"/>
</dbReference>
<evidence type="ECO:0000256" key="1">
    <source>
        <dbReference type="ARBA" id="ARBA00023125"/>
    </source>
</evidence>
<dbReference type="InterPro" id="IPR054422">
    <property type="entry name" value="TetR-like_HI_0893_C"/>
</dbReference>
<dbReference type="STRING" id="115783.SAMN02745119_00162"/>
<gene>
    <name evidence="4" type="ORF">SAMN02745119_00162</name>
</gene>
<keyword evidence="1 2" id="KW-0238">DNA-binding</keyword>
<protein>
    <submittedName>
        <fullName evidence="4">Transcriptional regulator, TetR family</fullName>
    </submittedName>
</protein>
<dbReference type="InterPro" id="IPR009057">
    <property type="entry name" value="Homeodomain-like_sf"/>
</dbReference>
<dbReference type="InterPro" id="IPR001647">
    <property type="entry name" value="HTH_TetR"/>
</dbReference>
<keyword evidence="5" id="KW-1185">Reference proteome</keyword>
<evidence type="ECO:0000313" key="5">
    <source>
        <dbReference type="Proteomes" id="UP000190102"/>
    </source>
</evidence>
<name>A0A1T4JXH4_9BACT</name>
<reference evidence="5" key="1">
    <citation type="submission" date="2017-02" db="EMBL/GenBank/DDBJ databases">
        <authorList>
            <person name="Varghese N."/>
            <person name="Submissions S."/>
        </authorList>
    </citation>
    <scope>NUCLEOTIDE SEQUENCE [LARGE SCALE GENOMIC DNA]</scope>
    <source>
        <strain evidence="5">ATCC BAA-34</strain>
    </source>
</reference>
<dbReference type="GO" id="GO:0000976">
    <property type="term" value="F:transcription cis-regulatory region binding"/>
    <property type="evidence" value="ECO:0007669"/>
    <property type="project" value="TreeGrafter"/>
</dbReference>
<dbReference type="GO" id="GO:0003700">
    <property type="term" value="F:DNA-binding transcription factor activity"/>
    <property type="evidence" value="ECO:0007669"/>
    <property type="project" value="TreeGrafter"/>
</dbReference>
<dbReference type="Pfam" id="PF22604">
    <property type="entry name" value="TetR_HI_0893_C"/>
    <property type="match status" value="1"/>
</dbReference>
<dbReference type="RefSeq" id="WP_078788476.1">
    <property type="nucleotide sequence ID" value="NZ_FUWR01000001.1"/>
</dbReference>
<dbReference type="PRINTS" id="PR00455">
    <property type="entry name" value="HTHTETR"/>
</dbReference>
<dbReference type="Proteomes" id="UP000190102">
    <property type="component" value="Unassembled WGS sequence"/>
</dbReference>
<feature type="DNA-binding region" description="H-T-H motif" evidence="2">
    <location>
        <begin position="27"/>
        <end position="46"/>
    </location>
</feature>
<evidence type="ECO:0000259" key="3">
    <source>
        <dbReference type="PROSITE" id="PS50977"/>
    </source>
</evidence>
<dbReference type="EMBL" id="FUWR01000001">
    <property type="protein sequence ID" value="SJZ34972.1"/>
    <property type="molecule type" value="Genomic_DNA"/>
</dbReference>
<dbReference type="InterPro" id="IPR050109">
    <property type="entry name" value="HTH-type_TetR-like_transc_reg"/>
</dbReference>
<dbReference type="Pfam" id="PF00440">
    <property type="entry name" value="TetR_N"/>
    <property type="match status" value="1"/>
</dbReference>
<dbReference type="OrthoDB" id="6430772at2"/>
<proteinExistence type="predicted"/>
<dbReference type="PROSITE" id="PS50977">
    <property type="entry name" value="HTH_TETR_2"/>
    <property type="match status" value="1"/>
</dbReference>
<evidence type="ECO:0000313" key="4">
    <source>
        <dbReference type="EMBL" id="SJZ34972.1"/>
    </source>
</evidence>
<feature type="domain" description="HTH tetR-type" evidence="3">
    <location>
        <begin position="4"/>
        <end position="64"/>
    </location>
</feature>
<dbReference type="SUPFAM" id="SSF46689">
    <property type="entry name" value="Homeodomain-like"/>
    <property type="match status" value="1"/>
</dbReference>